<reference evidence="1" key="1">
    <citation type="submission" date="2023-01" db="EMBL/GenBank/DDBJ databases">
        <authorList>
            <person name="Van Ghelder C."/>
            <person name="Rancurel C."/>
        </authorList>
    </citation>
    <scope>NUCLEOTIDE SEQUENCE</scope>
    <source>
        <strain evidence="1">CNCM I-4278</strain>
    </source>
</reference>
<keyword evidence="2" id="KW-1185">Reference proteome</keyword>
<sequence length="119" mass="13647">MSVWFPPDAPPDSLSKVPPEQWLKWMSIVPDSIGPAPHTLNNPERECEIIKDHEYTDPDTKETTLLEAGMQGWVVQQRTDSNGKEWVNVRIHGATDSKEFKTPWVPLEKTRVGDIQKRE</sequence>
<protein>
    <submittedName>
        <fullName evidence="1">Uncharacterized protein</fullName>
    </submittedName>
</protein>
<gene>
    <name evidence="1" type="ORF">PDIGIT_LOCUS3849</name>
</gene>
<dbReference type="AlphaFoldDB" id="A0A9W4U866"/>
<evidence type="ECO:0000313" key="1">
    <source>
        <dbReference type="EMBL" id="CAI6326690.1"/>
    </source>
</evidence>
<dbReference type="Proteomes" id="UP001152607">
    <property type="component" value="Unassembled WGS sequence"/>
</dbReference>
<name>A0A9W4U866_9PLEO</name>
<dbReference type="EMBL" id="CAOQHR010000002">
    <property type="protein sequence ID" value="CAI6326690.1"/>
    <property type="molecule type" value="Genomic_DNA"/>
</dbReference>
<proteinExistence type="predicted"/>
<comment type="caution">
    <text evidence="1">The sequence shown here is derived from an EMBL/GenBank/DDBJ whole genome shotgun (WGS) entry which is preliminary data.</text>
</comment>
<accession>A0A9W4U866</accession>
<evidence type="ECO:0000313" key="2">
    <source>
        <dbReference type="Proteomes" id="UP001152607"/>
    </source>
</evidence>
<organism evidence="1 2">
    <name type="scientific">Periconia digitata</name>
    <dbReference type="NCBI Taxonomy" id="1303443"/>
    <lineage>
        <taxon>Eukaryota</taxon>
        <taxon>Fungi</taxon>
        <taxon>Dikarya</taxon>
        <taxon>Ascomycota</taxon>
        <taxon>Pezizomycotina</taxon>
        <taxon>Dothideomycetes</taxon>
        <taxon>Pleosporomycetidae</taxon>
        <taxon>Pleosporales</taxon>
        <taxon>Massarineae</taxon>
        <taxon>Periconiaceae</taxon>
        <taxon>Periconia</taxon>
    </lineage>
</organism>